<dbReference type="GO" id="GO:0016020">
    <property type="term" value="C:membrane"/>
    <property type="evidence" value="ECO:0007669"/>
    <property type="project" value="UniProtKB-SubCell"/>
</dbReference>
<dbReference type="InterPro" id="IPR002610">
    <property type="entry name" value="Peptidase_S54_rhomboid-like"/>
</dbReference>
<evidence type="ECO:0000256" key="3">
    <source>
        <dbReference type="ARBA" id="ARBA00022692"/>
    </source>
</evidence>
<evidence type="ECO:0000256" key="5">
    <source>
        <dbReference type="ARBA" id="ARBA00023136"/>
    </source>
</evidence>
<dbReference type="SUPFAM" id="SSF144091">
    <property type="entry name" value="Rhomboid-like"/>
    <property type="match status" value="1"/>
</dbReference>
<keyword evidence="5 6" id="KW-0472">Membrane</keyword>
<evidence type="ECO:0000256" key="1">
    <source>
        <dbReference type="ARBA" id="ARBA00004141"/>
    </source>
</evidence>
<feature type="transmembrane region" description="Helical" evidence="6">
    <location>
        <begin position="55"/>
        <end position="80"/>
    </location>
</feature>
<dbReference type="Pfam" id="PF01694">
    <property type="entry name" value="Rhomboid"/>
    <property type="match status" value="1"/>
</dbReference>
<dbReference type="InterPro" id="IPR022764">
    <property type="entry name" value="Peptidase_S54_rhomboid_dom"/>
</dbReference>
<dbReference type="GO" id="GO:0004252">
    <property type="term" value="F:serine-type endopeptidase activity"/>
    <property type="evidence" value="ECO:0007669"/>
    <property type="project" value="InterPro"/>
</dbReference>
<dbReference type="Proteomes" id="UP001457282">
    <property type="component" value="Unassembled WGS sequence"/>
</dbReference>
<keyword evidence="6" id="KW-0645">Protease</keyword>
<dbReference type="Gene3D" id="1.20.1540.10">
    <property type="entry name" value="Rhomboid-like"/>
    <property type="match status" value="1"/>
</dbReference>
<keyword evidence="6" id="KW-0378">Hydrolase</keyword>
<comment type="catalytic activity">
    <reaction evidence="6">
        <text>Cleaves type-1 transmembrane domains using a catalytic dyad composed of serine and histidine that are contributed by different transmembrane domains.</text>
        <dbReference type="EC" id="3.4.21.105"/>
    </reaction>
</comment>
<dbReference type="PANTHER" id="PTHR22936:SF75">
    <property type="entry name" value="RHOMBOID-LIKE PROTEIN 8"/>
    <property type="match status" value="1"/>
</dbReference>
<evidence type="ECO:0000256" key="4">
    <source>
        <dbReference type="ARBA" id="ARBA00022989"/>
    </source>
</evidence>
<evidence type="ECO:0000259" key="7">
    <source>
        <dbReference type="Pfam" id="PF01694"/>
    </source>
</evidence>
<reference evidence="8 9" key="1">
    <citation type="journal article" date="2023" name="G3 (Bethesda)">
        <title>A chromosome-length genome assembly and annotation of blackberry (Rubus argutus, cv. 'Hillquist').</title>
        <authorList>
            <person name="Bruna T."/>
            <person name="Aryal R."/>
            <person name="Dudchenko O."/>
            <person name="Sargent D.J."/>
            <person name="Mead D."/>
            <person name="Buti M."/>
            <person name="Cavallini A."/>
            <person name="Hytonen T."/>
            <person name="Andres J."/>
            <person name="Pham M."/>
            <person name="Weisz D."/>
            <person name="Mascagni F."/>
            <person name="Usai G."/>
            <person name="Natali L."/>
            <person name="Bassil N."/>
            <person name="Fernandez G.E."/>
            <person name="Lomsadze A."/>
            <person name="Armour M."/>
            <person name="Olukolu B."/>
            <person name="Poorten T."/>
            <person name="Britton C."/>
            <person name="Davik J."/>
            <person name="Ashrafi H."/>
            <person name="Aiden E.L."/>
            <person name="Borodovsky M."/>
            <person name="Worthington M."/>
        </authorList>
    </citation>
    <scope>NUCLEOTIDE SEQUENCE [LARGE SCALE GENOMIC DNA]</scope>
    <source>
        <strain evidence="8">PI 553951</strain>
    </source>
</reference>
<proteinExistence type="inferred from homology"/>
<comment type="subcellular location">
    <subcellularLocation>
        <location evidence="1 6">Membrane</location>
        <topology evidence="1 6">Multi-pass membrane protein</topology>
    </subcellularLocation>
</comment>
<keyword evidence="6" id="KW-0720">Serine protease</keyword>
<keyword evidence="4 6" id="KW-1133">Transmembrane helix</keyword>
<dbReference type="EC" id="3.4.21.105" evidence="6"/>
<dbReference type="PANTHER" id="PTHR22936">
    <property type="entry name" value="RHOMBOID-RELATED"/>
    <property type="match status" value="1"/>
</dbReference>
<dbReference type="GO" id="GO:0006508">
    <property type="term" value="P:proteolysis"/>
    <property type="evidence" value="ECO:0007669"/>
    <property type="project" value="UniProtKB-KW"/>
</dbReference>
<comment type="caution">
    <text evidence="8">The sequence shown here is derived from an EMBL/GenBank/DDBJ whole genome shotgun (WGS) entry which is preliminary data.</text>
</comment>
<comment type="caution">
    <text evidence="6">Lacks conserved residue(s) required for the propagation of feature annotation.</text>
</comment>
<evidence type="ECO:0000256" key="2">
    <source>
        <dbReference type="ARBA" id="ARBA00009045"/>
    </source>
</evidence>
<name>A0AAW1VKY9_RUBAR</name>
<feature type="transmembrane region" description="Helical" evidence="6">
    <location>
        <begin position="86"/>
        <end position="110"/>
    </location>
</feature>
<dbReference type="InterPro" id="IPR035952">
    <property type="entry name" value="Rhomboid-like_sf"/>
</dbReference>
<dbReference type="EMBL" id="JBEDUW010000242">
    <property type="protein sequence ID" value="KAK9903036.1"/>
    <property type="molecule type" value="Genomic_DNA"/>
</dbReference>
<comment type="similarity">
    <text evidence="2 6">Belongs to the peptidase S54 family.</text>
</comment>
<feature type="transmembrane region" description="Helical" evidence="6">
    <location>
        <begin position="193"/>
        <end position="213"/>
    </location>
</feature>
<feature type="domain" description="Peptidase S54 rhomboid" evidence="7">
    <location>
        <begin position="50"/>
        <end position="125"/>
    </location>
</feature>
<protein>
    <recommendedName>
        <fullName evidence="6">RHOMBOID-like protein</fullName>
        <ecNumber evidence="6">3.4.21.105</ecNumber>
    </recommendedName>
</protein>
<dbReference type="AlphaFoldDB" id="A0AAW1VKY9"/>
<organism evidence="8 9">
    <name type="scientific">Rubus argutus</name>
    <name type="common">Southern blackberry</name>
    <dbReference type="NCBI Taxonomy" id="59490"/>
    <lineage>
        <taxon>Eukaryota</taxon>
        <taxon>Viridiplantae</taxon>
        <taxon>Streptophyta</taxon>
        <taxon>Embryophyta</taxon>
        <taxon>Tracheophyta</taxon>
        <taxon>Spermatophyta</taxon>
        <taxon>Magnoliopsida</taxon>
        <taxon>eudicotyledons</taxon>
        <taxon>Gunneridae</taxon>
        <taxon>Pentapetalae</taxon>
        <taxon>rosids</taxon>
        <taxon>fabids</taxon>
        <taxon>Rosales</taxon>
        <taxon>Rosaceae</taxon>
        <taxon>Rosoideae</taxon>
        <taxon>Rosoideae incertae sedis</taxon>
        <taxon>Rubus</taxon>
    </lineage>
</organism>
<evidence type="ECO:0000256" key="6">
    <source>
        <dbReference type="RuleBase" id="RU362115"/>
    </source>
</evidence>
<keyword evidence="3 6" id="KW-0812">Transmembrane</keyword>
<evidence type="ECO:0000313" key="8">
    <source>
        <dbReference type="EMBL" id="KAK9903036.1"/>
    </source>
</evidence>
<comment type="function">
    <text evidence="6">Serine protease involved in intramembrane proteolysis.</text>
</comment>
<evidence type="ECO:0000313" key="9">
    <source>
        <dbReference type="Proteomes" id="UP001457282"/>
    </source>
</evidence>
<sequence>MVANDCWRKSLKAFGRLSFQPLGENPLLGHSASTLDEVGPLRLTFLTENRKTWRLFTFPCLHAGAIHLVINLCSVVFIGVHSEQEFGTLIAGLIYVLYAFNGTLMAALFVEKSPTVGSSGSIWVTWSYTFCSDSELGIIHQQVYSSCISTICRHWKFPPCPQFREFVQGKGGLLDYNRKSTIKSRLRQKYRSVCLFLFVLMLAGCLVAVFHGINMNQYCKWCDCVPSKRWSCSEMKAFCETMMSNEQMTLTRMSNGIPKLG</sequence>
<accession>A0AAW1VKY9</accession>
<gene>
    <name evidence="8" type="ORF">M0R45_001317</name>
</gene>
<keyword evidence="9" id="KW-1185">Reference proteome</keyword>